<dbReference type="InterPro" id="IPR017972">
    <property type="entry name" value="Cyt_P450_CS"/>
</dbReference>
<dbReference type="EMBL" id="CP017781">
    <property type="protein sequence ID" value="AOZ71008.1"/>
    <property type="molecule type" value="Genomic_DNA"/>
</dbReference>
<proteinExistence type="inferred from homology"/>
<dbReference type="PANTHER" id="PTHR46696:SF1">
    <property type="entry name" value="CYTOCHROME P450 YJIB-RELATED"/>
    <property type="match status" value="1"/>
</dbReference>
<dbReference type="SUPFAM" id="SSF48264">
    <property type="entry name" value="Cytochrome P450"/>
    <property type="match status" value="1"/>
</dbReference>
<dbReference type="CDD" id="cd20625">
    <property type="entry name" value="CYP164-like"/>
    <property type="match status" value="1"/>
</dbReference>
<dbReference type="RefSeq" id="WP_068767086.1">
    <property type="nucleotide sequence ID" value="NZ_CP017781.1"/>
</dbReference>
<keyword evidence="5 8" id="KW-0408">Iron</keyword>
<dbReference type="GO" id="GO:0016705">
    <property type="term" value="F:oxidoreductase activity, acting on paired donors, with incorporation or reduction of molecular oxygen"/>
    <property type="evidence" value="ECO:0007669"/>
    <property type="project" value="InterPro"/>
</dbReference>
<evidence type="ECO:0000256" key="7">
    <source>
        <dbReference type="ARBA" id="ARBA00043906"/>
    </source>
</evidence>
<evidence type="ECO:0000256" key="2">
    <source>
        <dbReference type="ARBA" id="ARBA00022617"/>
    </source>
</evidence>
<evidence type="ECO:0000313" key="10">
    <source>
        <dbReference type="Proteomes" id="UP000176562"/>
    </source>
</evidence>
<evidence type="ECO:0000256" key="3">
    <source>
        <dbReference type="ARBA" id="ARBA00022723"/>
    </source>
</evidence>
<dbReference type="AlphaFoldDB" id="A0A1D9MGX3"/>
<accession>A0A1D9MGX3</accession>
<dbReference type="PRINTS" id="PR00385">
    <property type="entry name" value="P450"/>
</dbReference>
<keyword evidence="6 8" id="KW-0503">Monooxygenase</keyword>
<keyword evidence="4 8" id="KW-0560">Oxidoreductase</keyword>
<dbReference type="GO" id="GO:0020037">
    <property type="term" value="F:heme binding"/>
    <property type="evidence" value="ECO:0007669"/>
    <property type="project" value="InterPro"/>
</dbReference>
<dbReference type="STRING" id="1850250.LPB142_10290"/>
<dbReference type="GO" id="GO:0005506">
    <property type="term" value="F:iron ion binding"/>
    <property type="evidence" value="ECO:0007669"/>
    <property type="project" value="InterPro"/>
</dbReference>
<dbReference type="Gene3D" id="1.10.630.10">
    <property type="entry name" value="Cytochrome P450"/>
    <property type="match status" value="1"/>
</dbReference>
<dbReference type="GO" id="GO:0004497">
    <property type="term" value="F:monooxygenase activity"/>
    <property type="evidence" value="ECO:0007669"/>
    <property type="project" value="UniProtKB-KW"/>
</dbReference>
<sequence length="393" mass="43324">MQSLSQSPTDPGFVQDPYPFYDRIRAAGPFARWDDYDLTVSARATVVGAALRDRRLGREAPPGFAPEPPAHLAPFYAVEAQSMLELDGPRHARLRRLVARAFTSARIAALAPQITALADRLIDALPADGADLIEDFAKPLPVIVIARLLGVPEERAPDLLAWSNAMVAMYQARRTPEIEAEAVAATERFVAFLEGYIAERRRTPRDDLITDLIAAEEAGEQLSTAELISTCILLLNAGHEATVHSLGNGVKTLLESGAGAYWLTRNRVEGTVEELLRFDPPLHLFTRWVREDLEIAGQKFRRGDRIGLLLAGANRDPGPWETPATFSPGRPIQTHFSFGAGAHFCIGAPLARLEMSLALPALFKRLPALALDDAPRYADLYHFHGLERLRVRY</sequence>
<evidence type="ECO:0000256" key="4">
    <source>
        <dbReference type="ARBA" id="ARBA00023002"/>
    </source>
</evidence>
<gene>
    <name evidence="9" type="ORF">LPB142_10290</name>
</gene>
<keyword evidence="3 8" id="KW-0479">Metal-binding</keyword>
<comment type="similarity">
    <text evidence="1 8">Belongs to the cytochrome P450 family.</text>
</comment>
<dbReference type="FunFam" id="1.10.630.10:FF:000018">
    <property type="entry name" value="Cytochrome P450 monooxygenase"/>
    <property type="match status" value="1"/>
</dbReference>
<evidence type="ECO:0000313" key="9">
    <source>
        <dbReference type="EMBL" id="AOZ71008.1"/>
    </source>
</evidence>
<keyword evidence="2 8" id="KW-0349">Heme</keyword>
<dbReference type="PRINTS" id="PR00359">
    <property type="entry name" value="BP450"/>
</dbReference>
<reference evidence="9 10" key="1">
    <citation type="submission" date="2016-10" db="EMBL/GenBank/DDBJ databases">
        <title>Rhodobacter sp. LPB0142, isolated from sea water.</title>
        <authorList>
            <person name="Kim E."/>
            <person name="Yi H."/>
        </authorList>
    </citation>
    <scope>NUCLEOTIDE SEQUENCE [LARGE SCALE GENOMIC DNA]</scope>
    <source>
        <strain evidence="9 10">LPB0142</strain>
    </source>
</reference>
<organism evidence="9 10">
    <name type="scientific">Rhodobacter xanthinilyticus</name>
    <dbReference type="NCBI Taxonomy" id="1850250"/>
    <lineage>
        <taxon>Bacteria</taxon>
        <taxon>Pseudomonadati</taxon>
        <taxon>Pseudomonadota</taxon>
        <taxon>Alphaproteobacteria</taxon>
        <taxon>Rhodobacterales</taxon>
        <taxon>Rhodobacter group</taxon>
        <taxon>Rhodobacter</taxon>
    </lineage>
</organism>
<dbReference type="KEGG" id="rhp:LPB142_10290"/>
<keyword evidence="10" id="KW-1185">Reference proteome</keyword>
<dbReference type="InterPro" id="IPR036396">
    <property type="entry name" value="Cyt_P450_sf"/>
</dbReference>
<dbReference type="PANTHER" id="PTHR46696">
    <property type="entry name" value="P450, PUTATIVE (EUROFUNG)-RELATED"/>
    <property type="match status" value="1"/>
</dbReference>
<dbReference type="InterPro" id="IPR002397">
    <property type="entry name" value="Cyt_P450_B"/>
</dbReference>
<evidence type="ECO:0000256" key="1">
    <source>
        <dbReference type="ARBA" id="ARBA00010617"/>
    </source>
</evidence>
<dbReference type="Pfam" id="PF00067">
    <property type="entry name" value="p450"/>
    <property type="match status" value="2"/>
</dbReference>
<evidence type="ECO:0000256" key="6">
    <source>
        <dbReference type="ARBA" id="ARBA00023033"/>
    </source>
</evidence>
<dbReference type="Proteomes" id="UP000176562">
    <property type="component" value="Chromosome"/>
</dbReference>
<evidence type="ECO:0000256" key="5">
    <source>
        <dbReference type="ARBA" id="ARBA00023004"/>
    </source>
</evidence>
<dbReference type="InterPro" id="IPR001128">
    <property type="entry name" value="Cyt_P450"/>
</dbReference>
<name>A0A1D9MGX3_9RHOB</name>
<comment type="function">
    <text evidence="7">Cytochromes P450 are a group of heme-thiolate monooxygenases. They oxidize a variety of structurally unrelated compounds, including steroids, fatty acids, and xenobiotics.</text>
</comment>
<evidence type="ECO:0000256" key="8">
    <source>
        <dbReference type="RuleBase" id="RU000461"/>
    </source>
</evidence>
<protein>
    <submittedName>
        <fullName evidence="9">Cytochrome</fullName>
    </submittedName>
</protein>
<dbReference type="PROSITE" id="PS00086">
    <property type="entry name" value="CYTOCHROME_P450"/>
    <property type="match status" value="1"/>
</dbReference>